<dbReference type="GO" id="GO:0009245">
    <property type="term" value="P:lipid A biosynthetic process"/>
    <property type="evidence" value="ECO:0007669"/>
    <property type="project" value="UniProtKB-UniRule"/>
</dbReference>
<dbReference type="Pfam" id="PF02684">
    <property type="entry name" value="LpxB"/>
    <property type="match status" value="1"/>
</dbReference>
<reference evidence="12" key="1">
    <citation type="journal article" date="2015" name="Proc. Natl. Acad. Sci. U.S.A.">
        <title>Bacterial clade with the ribosomal RNA operon on a small plasmid rather than the chromosome.</title>
        <authorList>
            <person name="Anda M."/>
            <person name="Ohtsubo Y."/>
            <person name="Okubo T."/>
            <person name="Sugawara M."/>
            <person name="Nagata Y."/>
            <person name="Tsuda M."/>
            <person name="Minamisawa K."/>
            <person name="Mitsui H."/>
        </authorList>
    </citation>
    <scope>NUCLEOTIDE SEQUENCE</scope>
    <source>
        <strain evidence="12">DSM 14790</strain>
    </source>
</reference>
<comment type="catalytic activity">
    <reaction evidence="10">
        <text>a lipid X + a UDP-2-N,3-O-bis[(3R)-3-hydroxyacyl]-alpha-D-glucosamine = a lipid A disaccharide + UDP + H(+)</text>
        <dbReference type="Rhea" id="RHEA:67828"/>
        <dbReference type="ChEBI" id="CHEBI:15378"/>
        <dbReference type="ChEBI" id="CHEBI:58223"/>
        <dbReference type="ChEBI" id="CHEBI:137748"/>
        <dbReference type="ChEBI" id="CHEBI:176338"/>
        <dbReference type="ChEBI" id="CHEBI:176343"/>
        <dbReference type="EC" id="2.4.1.182"/>
    </reaction>
</comment>
<protein>
    <recommendedName>
        <fullName evidence="4 11">Lipid-A-disaccharide synthase</fullName>
        <ecNumber evidence="3 11">2.4.1.182</ecNumber>
    </recommendedName>
</protein>
<keyword evidence="7" id="KW-0328">Glycosyltransferase</keyword>
<name>A0A0P0YZK9_9HYPH</name>
<dbReference type="NCBIfam" id="TIGR00215">
    <property type="entry name" value="lpxB"/>
    <property type="match status" value="1"/>
</dbReference>
<dbReference type="PANTHER" id="PTHR30372">
    <property type="entry name" value="LIPID-A-DISACCHARIDE SYNTHASE"/>
    <property type="match status" value="1"/>
</dbReference>
<accession>A0A0P0YZK9</accession>
<dbReference type="GO" id="GO:0005543">
    <property type="term" value="F:phospholipid binding"/>
    <property type="evidence" value="ECO:0007669"/>
    <property type="project" value="TreeGrafter"/>
</dbReference>
<dbReference type="PANTHER" id="PTHR30372:SF4">
    <property type="entry name" value="LIPID-A-DISACCHARIDE SYNTHASE, MITOCHONDRIAL-RELATED"/>
    <property type="match status" value="1"/>
</dbReference>
<evidence type="ECO:0000256" key="11">
    <source>
        <dbReference type="NCBIfam" id="TIGR00215"/>
    </source>
</evidence>
<keyword evidence="8" id="KW-0808">Transferase</keyword>
<dbReference type="EMBL" id="LC066374">
    <property type="protein sequence ID" value="BAT27019.1"/>
    <property type="molecule type" value="Genomic_DNA"/>
</dbReference>
<evidence type="ECO:0000256" key="3">
    <source>
        <dbReference type="ARBA" id="ARBA00012687"/>
    </source>
</evidence>
<comment type="function">
    <text evidence="1">Condensation of UDP-2,3-diacylglucosamine and 2,3-diacylglucosamine-1-phosphate to form lipid A disaccharide, a precursor of lipid A, a phosphorylated glycolipid that anchors the lipopolysaccharide to the outer membrane of the cell.</text>
</comment>
<keyword evidence="5" id="KW-0444">Lipid biosynthesis</keyword>
<dbReference type="InterPro" id="IPR003835">
    <property type="entry name" value="Glyco_trans_19"/>
</dbReference>
<keyword evidence="6" id="KW-0441">Lipid A biosynthesis</keyword>
<comment type="similarity">
    <text evidence="2">Belongs to the LpxB family.</text>
</comment>
<evidence type="ECO:0000313" key="12">
    <source>
        <dbReference type="EMBL" id="BAT27019.1"/>
    </source>
</evidence>
<evidence type="ECO:0000256" key="10">
    <source>
        <dbReference type="ARBA" id="ARBA00048975"/>
    </source>
</evidence>
<evidence type="ECO:0000256" key="8">
    <source>
        <dbReference type="ARBA" id="ARBA00022679"/>
    </source>
</evidence>
<proteinExistence type="inferred from homology"/>
<keyword evidence="9" id="KW-0443">Lipid metabolism</keyword>
<dbReference type="EC" id="2.4.1.182" evidence="3 11"/>
<dbReference type="GO" id="GO:0016020">
    <property type="term" value="C:membrane"/>
    <property type="evidence" value="ECO:0007669"/>
    <property type="project" value="GOC"/>
</dbReference>
<evidence type="ECO:0000256" key="7">
    <source>
        <dbReference type="ARBA" id="ARBA00022676"/>
    </source>
</evidence>
<dbReference type="GO" id="GO:0008915">
    <property type="term" value="F:lipid-A-disaccharide synthase activity"/>
    <property type="evidence" value="ECO:0007669"/>
    <property type="project" value="UniProtKB-UniRule"/>
</dbReference>
<evidence type="ECO:0000256" key="6">
    <source>
        <dbReference type="ARBA" id="ARBA00022556"/>
    </source>
</evidence>
<dbReference type="SUPFAM" id="SSF53756">
    <property type="entry name" value="UDP-Glycosyltransferase/glycogen phosphorylase"/>
    <property type="match status" value="1"/>
</dbReference>
<dbReference type="AlphaFoldDB" id="A0A0P0YZK9"/>
<organism evidence="12">
    <name type="scientific">Aurantimonas coralicida</name>
    <dbReference type="NCBI Taxonomy" id="182270"/>
    <lineage>
        <taxon>Bacteria</taxon>
        <taxon>Pseudomonadati</taxon>
        <taxon>Pseudomonadota</taxon>
        <taxon>Alphaproteobacteria</taxon>
        <taxon>Hyphomicrobiales</taxon>
        <taxon>Aurantimonadaceae</taxon>
        <taxon>Aurantimonas</taxon>
    </lineage>
</organism>
<evidence type="ECO:0000256" key="1">
    <source>
        <dbReference type="ARBA" id="ARBA00002056"/>
    </source>
</evidence>
<dbReference type="RefSeq" id="WP_024350607.1">
    <property type="nucleotide sequence ID" value="NZ_BBWN01000016.1"/>
</dbReference>
<evidence type="ECO:0000256" key="5">
    <source>
        <dbReference type="ARBA" id="ARBA00022516"/>
    </source>
</evidence>
<evidence type="ECO:0000256" key="2">
    <source>
        <dbReference type="ARBA" id="ARBA00007868"/>
    </source>
</evidence>
<evidence type="ECO:0000256" key="4">
    <source>
        <dbReference type="ARBA" id="ARBA00020902"/>
    </source>
</evidence>
<evidence type="ECO:0000256" key="9">
    <source>
        <dbReference type="ARBA" id="ARBA00023098"/>
    </source>
</evidence>
<sequence>MTTIAFVVGEASGDRIGADLIRALRPKLGDELRLVGLGGEAMQAEGLDSLFDIDELSIIGIGAILARLPQLMRRLSQVADAVIAARPDILVIIDSPTFSHRVAKRVREKLPDVPIVNYVPPTVWAWREERAQKMRAYVDHAICILPFEPATMERLDGPPSTYVGHPLMRVPALAQMIADPARTAPERTPASPPRLLILPGSRRGEINRLIDDFGRTFDVLRGRMPGVTAVIPALVRHRRLIEQKIAAWEVKPEIVTGETAKWTAFAEADAALAASGTVSLELALADVPMALAYRLDPVAYQFRHLISAWTAAMPNFIVGHALVPEHFHEFVRPEMLARRLERLMTPTPERAAQRAGFADIREMMRIDVAPGEAAAAIVLDCIARGRTSIQT</sequence>